<keyword evidence="6 14" id="KW-0479">Metal-binding</keyword>
<evidence type="ECO:0000313" key="20">
    <source>
        <dbReference type="Proteomes" id="UP000541444"/>
    </source>
</evidence>
<dbReference type="FunFam" id="1.10.420.10:FF:000006">
    <property type="entry name" value="Peroxidase"/>
    <property type="match status" value="1"/>
</dbReference>
<evidence type="ECO:0000256" key="10">
    <source>
        <dbReference type="ARBA" id="ARBA00023157"/>
    </source>
</evidence>
<keyword evidence="9 14" id="KW-0408">Iron</keyword>
<sequence length="313" mass="33344">MASSVIVFLLFLFFGSLYAQLSSTFYGTSCPEALSTIQTAVQSAVSDEPRMGASLLRLHFHDCFVNGCDASLLLDDTSSFTGEKTAFPNVDSLRGFDVIDTIKTQVESVCAGVVSCADILAVAARDSVVALGGNSWTVQLGRRDATTASLDTANSDLPQPTFSLSQLISAFSDKGLSAEEMVTLSGSHTIGQARCTTFRERIYNDTNINTAYATTLKSNCPSTGSDDNLAPIDTTSPTAFDNSYYENLVSTKGLLHSDQELYNNGSTDDQVTSYSTSPATFLSDFAAAMVNMGNISPLTGTSGEIRTDCRKIN</sequence>
<dbReference type="OrthoDB" id="2113341at2759"/>
<keyword evidence="11" id="KW-0325">Glycoprotein</keyword>
<evidence type="ECO:0000256" key="6">
    <source>
        <dbReference type="ARBA" id="ARBA00022723"/>
    </source>
</evidence>
<evidence type="ECO:0000256" key="7">
    <source>
        <dbReference type="ARBA" id="ARBA00022837"/>
    </source>
</evidence>
<feature type="binding site" evidence="14">
    <location>
        <position position="83"/>
    </location>
    <ligand>
        <name>Ca(2+)</name>
        <dbReference type="ChEBI" id="CHEBI:29108"/>
        <label>1</label>
    </ligand>
</feature>
<dbReference type="InterPro" id="IPR019794">
    <property type="entry name" value="Peroxidases_AS"/>
</dbReference>
<dbReference type="InterPro" id="IPR019793">
    <property type="entry name" value="Peroxidases_heam-ligand_BS"/>
</dbReference>
<dbReference type="FunFam" id="1.10.520.10:FF:000001">
    <property type="entry name" value="Peroxidase"/>
    <property type="match status" value="1"/>
</dbReference>
<feature type="binding site" evidence="14">
    <location>
        <position position="65"/>
    </location>
    <ligand>
        <name>Ca(2+)</name>
        <dbReference type="ChEBI" id="CHEBI:29108"/>
        <label>1</label>
    </ligand>
</feature>
<evidence type="ECO:0000256" key="12">
    <source>
        <dbReference type="PIRSR" id="PIRSR600823-1"/>
    </source>
</evidence>
<dbReference type="AlphaFoldDB" id="A0A7J7P3N0"/>
<evidence type="ECO:0000313" key="19">
    <source>
        <dbReference type="EMBL" id="KAF6174041.1"/>
    </source>
</evidence>
<comment type="similarity">
    <text evidence="17">Belongs to the peroxidase family. Classical plant (class III) peroxidase subfamily.</text>
</comment>
<evidence type="ECO:0000256" key="17">
    <source>
        <dbReference type="RuleBase" id="RU362060"/>
    </source>
</evidence>
<keyword evidence="20" id="KW-1185">Reference proteome</keyword>
<feature type="binding site" evidence="14">
    <location>
        <position position="71"/>
    </location>
    <ligand>
        <name>Ca(2+)</name>
        <dbReference type="ChEBI" id="CHEBI:29108"/>
        <label>1</label>
    </ligand>
</feature>
<evidence type="ECO:0000256" key="9">
    <source>
        <dbReference type="ARBA" id="ARBA00023004"/>
    </source>
</evidence>
<name>A0A7J7P3N0_9MAGN</name>
<gene>
    <name evidence="19" type="ORF">GIB67_020223</name>
</gene>
<organism evidence="19 20">
    <name type="scientific">Kingdonia uniflora</name>
    <dbReference type="NCBI Taxonomy" id="39325"/>
    <lineage>
        <taxon>Eukaryota</taxon>
        <taxon>Viridiplantae</taxon>
        <taxon>Streptophyta</taxon>
        <taxon>Embryophyta</taxon>
        <taxon>Tracheophyta</taxon>
        <taxon>Spermatophyta</taxon>
        <taxon>Magnoliopsida</taxon>
        <taxon>Ranunculales</taxon>
        <taxon>Circaeasteraceae</taxon>
        <taxon>Kingdonia</taxon>
    </lineage>
</organism>
<dbReference type="Gene3D" id="1.10.420.10">
    <property type="entry name" value="Peroxidase, domain 2"/>
    <property type="match status" value="1"/>
</dbReference>
<feature type="disulfide bond" evidence="16">
    <location>
        <begin position="116"/>
        <end position="309"/>
    </location>
</feature>
<keyword evidence="17" id="KW-0964">Secreted</keyword>
<feature type="binding site" description="axial binding residue" evidence="14">
    <location>
        <position position="188"/>
    </location>
    <ligand>
        <name>heme b</name>
        <dbReference type="ChEBI" id="CHEBI:60344"/>
    </ligand>
    <ligandPart>
        <name>Fe</name>
        <dbReference type="ChEBI" id="CHEBI:18248"/>
    </ligandPart>
</feature>
<feature type="binding site" evidence="14">
    <location>
        <position position="189"/>
    </location>
    <ligand>
        <name>Ca(2+)</name>
        <dbReference type="ChEBI" id="CHEBI:29108"/>
        <label>2</label>
    </ligand>
</feature>
<dbReference type="InterPro" id="IPR033905">
    <property type="entry name" value="Secretory_peroxidase"/>
</dbReference>
<feature type="binding site" evidence="14">
    <location>
        <position position="233"/>
    </location>
    <ligand>
        <name>Ca(2+)</name>
        <dbReference type="ChEBI" id="CHEBI:29108"/>
        <label>2</label>
    </ligand>
</feature>
<protein>
    <recommendedName>
        <fullName evidence="3 17">Peroxidase</fullName>
        <ecNumber evidence="3 17">1.11.1.7</ecNumber>
    </recommendedName>
</protein>
<evidence type="ECO:0000256" key="5">
    <source>
        <dbReference type="ARBA" id="ARBA00022617"/>
    </source>
</evidence>
<accession>A0A7J7P3N0</accession>
<evidence type="ECO:0000256" key="4">
    <source>
        <dbReference type="ARBA" id="ARBA00022559"/>
    </source>
</evidence>
<dbReference type="InterPro" id="IPR000823">
    <property type="entry name" value="Peroxidase_pln"/>
</dbReference>
<feature type="binding site" evidence="13">
    <location>
        <position position="158"/>
    </location>
    <ligand>
        <name>substrate</name>
    </ligand>
</feature>
<dbReference type="Pfam" id="PF00141">
    <property type="entry name" value="peroxidase"/>
    <property type="match status" value="1"/>
</dbReference>
<dbReference type="GO" id="GO:0042744">
    <property type="term" value="P:hydrogen peroxide catabolic process"/>
    <property type="evidence" value="ECO:0007669"/>
    <property type="project" value="UniProtKB-KW"/>
</dbReference>
<comment type="similarity">
    <text evidence="2">Belongs to the peroxidase family. Ascorbate peroxidase subfamily.</text>
</comment>
<keyword evidence="7 14" id="KW-0106">Calcium</keyword>
<proteinExistence type="inferred from homology"/>
<feature type="disulfide bond" evidence="16">
    <location>
        <begin position="195"/>
        <end position="220"/>
    </location>
</feature>
<feature type="binding site" evidence="14">
    <location>
        <position position="241"/>
    </location>
    <ligand>
        <name>Ca(2+)</name>
        <dbReference type="ChEBI" id="CHEBI:29108"/>
        <label>2</label>
    </ligand>
</feature>
<evidence type="ECO:0000256" key="15">
    <source>
        <dbReference type="PIRSR" id="PIRSR600823-4"/>
    </source>
</evidence>
<dbReference type="InterPro" id="IPR010255">
    <property type="entry name" value="Haem_peroxidase_sf"/>
</dbReference>
<feature type="binding site" evidence="14">
    <location>
        <position position="69"/>
    </location>
    <ligand>
        <name>Ca(2+)</name>
        <dbReference type="ChEBI" id="CHEBI:29108"/>
        <label>1</label>
    </ligand>
</feature>
<evidence type="ECO:0000256" key="11">
    <source>
        <dbReference type="ARBA" id="ARBA00023180"/>
    </source>
</evidence>
<reference evidence="19 20" key="1">
    <citation type="journal article" date="2020" name="IScience">
        <title>Genome Sequencing of the Endangered Kingdonia uniflora (Circaeasteraceae, Ranunculales) Reveals Potential Mechanisms of Evolutionary Specialization.</title>
        <authorList>
            <person name="Sun Y."/>
            <person name="Deng T."/>
            <person name="Zhang A."/>
            <person name="Moore M.J."/>
            <person name="Landis J.B."/>
            <person name="Lin N."/>
            <person name="Zhang H."/>
            <person name="Zhang X."/>
            <person name="Huang J."/>
            <person name="Zhang X."/>
            <person name="Sun H."/>
            <person name="Wang H."/>
        </authorList>
    </citation>
    <scope>NUCLEOTIDE SEQUENCE [LARGE SCALE GENOMIC DNA]</scope>
    <source>
        <strain evidence="19">TB1705</strain>
        <tissue evidence="19">Leaf</tissue>
    </source>
</reference>
<evidence type="ECO:0000259" key="18">
    <source>
        <dbReference type="PROSITE" id="PS50873"/>
    </source>
</evidence>
<comment type="cofactor">
    <cofactor evidence="14 17">
        <name>Ca(2+)</name>
        <dbReference type="ChEBI" id="CHEBI:29108"/>
    </cofactor>
    <text evidence="14 17">Binds 2 calcium ions per subunit.</text>
</comment>
<dbReference type="EC" id="1.11.1.7" evidence="3 17"/>
<feature type="binding site" evidence="14">
    <location>
        <position position="62"/>
    </location>
    <ligand>
        <name>Ca(2+)</name>
        <dbReference type="ChEBI" id="CHEBI:29108"/>
        <label>1</label>
    </ligand>
</feature>
<dbReference type="Gene3D" id="1.10.520.10">
    <property type="match status" value="1"/>
</dbReference>
<evidence type="ECO:0000256" key="13">
    <source>
        <dbReference type="PIRSR" id="PIRSR600823-2"/>
    </source>
</evidence>
<evidence type="ECO:0000256" key="1">
    <source>
        <dbReference type="ARBA" id="ARBA00000189"/>
    </source>
</evidence>
<dbReference type="CDD" id="cd00693">
    <property type="entry name" value="secretory_peroxidase"/>
    <property type="match status" value="1"/>
</dbReference>
<dbReference type="PANTHER" id="PTHR31388">
    <property type="entry name" value="PEROXIDASE 72-RELATED"/>
    <property type="match status" value="1"/>
</dbReference>
<keyword evidence="10 16" id="KW-1015">Disulfide bond</keyword>
<dbReference type="GO" id="GO:0006979">
    <property type="term" value="P:response to oxidative stress"/>
    <property type="evidence" value="ECO:0007669"/>
    <property type="project" value="UniProtKB-UniRule"/>
</dbReference>
<keyword evidence="17" id="KW-0376">Hydrogen peroxide</keyword>
<dbReference type="PRINTS" id="PR00461">
    <property type="entry name" value="PLPEROXIDASE"/>
</dbReference>
<feature type="site" description="Transition state stabilizer" evidence="15">
    <location>
        <position position="57"/>
    </location>
</feature>
<dbReference type="EMBL" id="JACGCM010000304">
    <property type="protein sequence ID" value="KAF6174041.1"/>
    <property type="molecule type" value="Genomic_DNA"/>
</dbReference>
<keyword evidence="8 17" id="KW-0560">Oxidoreductase</keyword>
<feature type="active site" description="Proton acceptor" evidence="12">
    <location>
        <position position="61"/>
    </location>
</feature>
<feature type="disulfide bond" evidence="16">
    <location>
        <begin position="63"/>
        <end position="68"/>
    </location>
</feature>
<feature type="disulfide bond" evidence="16">
    <location>
        <begin position="30"/>
        <end position="110"/>
    </location>
</feature>
<feature type="domain" description="Plant heme peroxidase family profile" evidence="18">
    <location>
        <begin position="20"/>
        <end position="313"/>
    </location>
</feature>
<dbReference type="PRINTS" id="PR00458">
    <property type="entry name" value="PEROXIDASE"/>
</dbReference>
<keyword evidence="5 17" id="KW-0349">Heme</keyword>
<comment type="cofactor">
    <cofactor evidence="14 17">
        <name>heme b</name>
        <dbReference type="ChEBI" id="CHEBI:60344"/>
    </cofactor>
    <text evidence="14 17">Binds 1 heme b (iron(II)-protoporphyrin IX) group per subunit.</text>
</comment>
<feature type="binding site" evidence="14">
    <location>
        <position position="67"/>
    </location>
    <ligand>
        <name>Ca(2+)</name>
        <dbReference type="ChEBI" id="CHEBI:29108"/>
        <label>1</label>
    </ligand>
</feature>
<comment type="caution">
    <text evidence="19">The sequence shown here is derived from an EMBL/GenBank/DDBJ whole genome shotgun (WGS) entry which is preliminary data.</text>
</comment>
<dbReference type="SUPFAM" id="SSF48113">
    <property type="entry name" value="Heme-dependent peroxidases"/>
    <property type="match status" value="1"/>
</dbReference>
<evidence type="ECO:0000256" key="8">
    <source>
        <dbReference type="ARBA" id="ARBA00023002"/>
    </source>
</evidence>
<dbReference type="InterPro" id="IPR002016">
    <property type="entry name" value="Haem_peroxidase"/>
</dbReference>
<evidence type="ECO:0000256" key="2">
    <source>
        <dbReference type="ARBA" id="ARBA00006873"/>
    </source>
</evidence>
<evidence type="ECO:0000256" key="16">
    <source>
        <dbReference type="PIRSR" id="PIRSR600823-5"/>
    </source>
</evidence>
<dbReference type="PROSITE" id="PS00436">
    <property type="entry name" value="PEROXIDASE_2"/>
    <property type="match status" value="1"/>
</dbReference>
<dbReference type="PROSITE" id="PS50873">
    <property type="entry name" value="PEROXIDASE_4"/>
    <property type="match status" value="1"/>
</dbReference>
<comment type="subcellular location">
    <subcellularLocation>
        <location evidence="17">Secreted</location>
    </subcellularLocation>
</comment>
<dbReference type="Proteomes" id="UP000541444">
    <property type="component" value="Unassembled WGS sequence"/>
</dbReference>
<evidence type="ECO:0000256" key="14">
    <source>
        <dbReference type="PIRSR" id="PIRSR600823-3"/>
    </source>
</evidence>
<comment type="function">
    <text evidence="17">Removal of H(2)O(2), oxidation of toxic reductants, biosynthesis and degradation of lignin, suberization, auxin catabolism, response to environmental stresses such as wounding, pathogen attack and oxidative stress.</text>
</comment>
<keyword evidence="17" id="KW-0732">Signal</keyword>
<dbReference type="PROSITE" id="PS00435">
    <property type="entry name" value="PEROXIDASE_1"/>
    <property type="match status" value="1"/>
</dbReference>
<feature type="chain" id="PRO_5029950235" description="Peroxidase" evidence="17">
    <location>
        <begin position="20"/>
        <end position="313"/>
    </location>
</feature>
<keyword evidence="4 17" id="KW-0575">Peroxidase</keyword>
<evidence type="ECO:0000256" key="3">
    <source>
        <dbReference type="ARBA" id="ARBA00012313"/>
    </source>
</evidence>
<dbReference type="GO" id="GO:0020037">
    <property type="term" value="F:heme binding"/>
    <property type="evidence" value="ECO:0007669"/>
    <property type="project" value="UniProtKB-UniRule"/>
</dbReference>
<dbReference type="GO" id="GO:0140825">
    <property type="term" value="F:lactoperoxidase activity"/>
    <property type="evidence" value="ECO:0007669"/>
    <property type="project" value="UniProtKB-EC"/>
</dbReference>
<dbReference type="GO" id="GO:0005576">
    <property type="term" value="C:extracellular region"/>
    <property type="evidence" value="ECO:0007669"/>
    <property type="project" value="UniProtKB-SubCell"/>
</dbReference>
<comment type="catalytic activity">
    <reaction evidence="1 17">
        <text>2 a phenolic donor + H2O2 = 2 a phenolic radical donor + 2 H2O</text>
        <dbReference type="Rhea" id="RHEA:56136"/>
        <dbReference type="ChEBI" id="CHEBI:15377"/>
        <dbReference type="ChEBI" id="CHEBI:16240"/>
        <dbReference type="ChEBI" id="CHEBI:139520"/>
        <dbReference type="ChEBI" id="CHEBI:139521"/>
        <dbReference type="EC" id="1.11.1.7"/>
    </reaction>
</comment>
<dbReference type="PANTHER" id="PTHR31388:SF247">
    <property type="entry name" value="PEROXIDASE"/>
    <property type="match status" value="1"/>
</dbReference>
<dbReference type="GO" id="GO:0046872">
    <property type="term" value="F:metal ion binding"/>
    <property type="evidence" value="ECO:0007669"/>
    <property type="project" value="UniProtKB-UniRule"/>
</dbReference>
<feature type="signal peptide" evidence="17">
    <location>
        <begin position="1"/>
        <end position="19"/>
    </location>
</feature>